<evidence type="ECO:0000313" key="4">
    <source>
        <dbReference type="Proteomes" id="UP000216189"/>
    </source>
</evidence>
<dbReference type="Proteomes" id="UP000216189">
    <property type="component" value="Unassembled WGS sequence"/>
</dbReference>
<dbReference type="Gene3D" id="2.60.120.1130">
    <property type="match status" value="1"/>
</dbReference>
<dbReference type="InterPro" id="IPR024618">
    <property type="entry name" value="DUF3857"/>
</dbReference>
<dbReference type="RefSeq" id="WP_027453431.1">
    <property type="nucleotide sequence ID" value="NZ_CAJOJX010000001.1"/>
</dbReference>
<organism evidence="3 4">
    <name type="scientific">Segatella bryantii</name>
    <name type="common">Prevotella bryantii</name>
    <dbReference type="NCBI Taxonomy" id="77095"/>
    <lineage>
        <taxon>Bacteria</taxon>
        <taxon>Pseudomonadati</taxon>
        <taxon>Bacteroidota</taxon>
        <taxon>Bacteroidia</taxon>
        <taxon>Bacteroidales</taxon>
        <taxon>Prevotellaceae</taxon>
        <taxon>Segatella</taxon>
    </lineage>
</organism>
<dbReference type="EMBL" id="NPJF01000064">
    <property type="protein sequence ID" value="OYP53503.1"/>
    <property type="molecule type" value="Genomic_DNA"/>
</dbReference>
<evidence type="ECO:0000313" key="3">
    <source>
        <dbReference type="EMBL" id="OYP53503.1"/>
    </source>
</evidence>
<dbReference type="InterPro" id="IPR002931">
    <property type="entry name" value="Transglutaminase-like"/>
</dbReference>
<dbReference type="Pfam" id="PF01841">
    <property type="entry name" value="Transglut_core"/>
    <property type="match status" value="1"/>
</dbReference>
<keyword evidence="4" id="KW-1185">Reference proteome</keyword>
<dbReference type="Pfam" id="PF12969">
    <property type="entry name" value="DUF3857"/>
    <property type="match status" value="1"/>
</dbReference>
<name>A0ABX4EEQ5_SEGBR</name>
<gene>
    <name evidence="3" type="ORF">CIK91_12680</name>
</gene>
<evidence type="ECO:0000259" key="2">
    <source>
        <dbReference type="Pfam" id="PF12969"/>
    </source>
</evidence>
<comment type="caution">
    <text evidence="3">The sequence shown here is derived from an EMBL/GenBank/DDBJ whole genome shotgun (WGS) entry which is preliminary data.</text>
</comment>
<evidence type="ECO:0000259" key="1">
    <source>
        <dbReference type="Pfam" id="PF01841"/>
    </source>
</evidence>
<dbReference type="SUPFAM" id="SSF54001">
    <property type="entry name" value="Cysteine proteinases"/>
    <property type="match status" value="1"/>
</dbReference>
<sequence length="623" mass="71764">MMQIRRFLMVAILVVMTLIAYAESHVIVENEVTQVICTDVRHATVKYMLCYKILDEKAADYAHLVLPFDKNHKLINFSAVFTDQSGKVIKKAKKTDMVRSEYSREMLGHVSYMMVFNYTPPVYPIMVTYEWEESFTDDVLAFPMFYPQNAYDVPVKKAFYQLTVVDSIACRYKKMNTNAEVKETSDGKGNKVWTVSVENLPSIEKEPLGQPLHELAPRIFFGPETAKYLGTTVNLKDWKQMGKWLWNIRDGKTALTEDMKSKLHSMTDTCQSVKSKIDVLYKYLEQNTRYVNITLGIGGYQPVAAAEVCRTGFGDCKGLSNFMHAMLKEVGVPSSEVIISTKYDKIYKDYPNFNQFNHEILMVPMRQDTVWIECTDAKIPLGYCHMDIAGHDCLEVAAEGGKFLKVPSYKDADNREITCMEVDLQANGSAKMNFLQDSYMSEYEPLMGLIGAKEDVQREYIHHVLNKPLVTINSLEMIDDKKAYSIPHYEIRAKLEDKQYGQGKGLRLFIPVCPLHQEVSTPSNLKERQQQLVLDYGFLQEDSIIVLIPEGYVVEAIPKNIKETYPFADFTSELKLEGRKIVLYNRRLQKKGRYDKSLYADYCKYRETLDSRYSNQKIVLRKK</sequence>
<feature type="domain" description="Transglutaminase-like" evidence="1">
    <location>
        <begin position="264"/>
        <end position="373"/>
    </location>
</feature>
<protein>
    <recommendedName>
        <fullName evidence="5">DUF3857 domain-containing protein</fullName>
    </recommendedName>
</protein>
<evidence type="ECO:0008006" key="5">
    <source>
        <dbReference type="Google" id="ProtNLM"/>
    </source>
</evidence>
<feature type="domain" description="DUF3857" evidence="2">
    <location>
        <begin position="47"/>
        <end position="203"/>
    </location>
</feature>
<dbReference type="Gene3D" id="3.10.620.30">
    <property type="match status" value="1"/>
</dbReference>
<reference evidence="3 4" key="1">
    <citation type="submission" date="2017-08" db="EMBL/GenBank/DDBJ databases">
        <title>Comparative genomics of non-oral Prevotella species.</title>
        <authorList>
            <person name="Accetto T."/>
            <person name="Nograsek B."/>
            <person name="Avgustin G."/>
        </authorList>
    </citation>
    <scope>NUCLEOTIDE SEQUENCE [LARGE SCALE GENOMIC DNA]</scope>
    <source>
        <strain evidence="3 4">TC1-1</strain>
    </source>
</reference>
<proteinExistence type="predicted"/>
<accession>A0ABX4EEQ5</accession>
<dbReference type="Gene3D" id="2.60.40.3140">
    <property type="match status" value="1"/>
</dbReference>
<dbReference type="InterPro" id="IPR038765">
    <property type="entry name" value="Papain-like_cys_pep_sf"/>
</dbReference>
<dbReference type="GeneID" id="72479730"/>